<reference evidence="5 6" key="1">
    <citation type="journal article" date="2020" name="Cell">
        <title>Large-Scale Comparative Analyses of Tick Genomes Elucidate Their Genetic Diversity and Vector Capacities.</title>
        <authorList>
            <consortium name="Tick Genome and Microbiome Consortium (TIGMIC)"/>
            <person name="Jia N."/>
            <person name="Wang J."/>
            <person name="Shi W."/>
            <person name="Du L."/>
            <person name="Sun Y."/>
            <person name="Zhan W."/>
            <person name="Jiang J.F."/>
            <person name="Wang Q."/>
            <person name="Zhang B."/>
            <person name="Ji P."/>
            <person name="Bell-Sakyi L."/>
            <person name="Cui X.M."/>
            <person name="Yuan T.T."/>
            <person name="Jiang B.G."/>
            <person name="Yang W.F."/>
            <person name="Lam T.T."/>
            <person name="Chang Q.C."/>
            <person name="Ding S.J."/>
            <person name="Wang X.J."/>
            <person name="Zhu J.G."/>
            <person name="Ruan X.D."/>
            <person name="Zhao L."/>
            <person name="Wei J.T."/>
            <person name="Ye R.Z."/>
            <person name="Que T.C."/>
            <person name="Du C.H."/>
            <person name="Zhou Y.H."/>
            <person name="Cheng J.X."/>
            <person name="Dai P.F."/>
            <person name="Guo W.B."/>
            <person name="Han X.H."/>
            <person name="Huang E.J."/>
            <person name="Li L.F."/>
            <person name="Wei W."/>
            <person name="Gao Y.C."/>
            <person name="Liu J.Z."/>
            <person name="Shao H.Z."/>
            <person name="Wang X."/>
            <person name="Wang C.C."/>
            <person name="Yang T.C."/>
            <person name="Huo Q.B."/>
            <person name="Li W."/>
            <person name="Chen H.Y."/>
            <person name="Chen S.E."/>
            <person name="Zhou L.G."/>
            <person name="Ni X.B."/>
            <person name="Tian J.H."/>
            <person name="Sheng Y."/>
            <person name="Liu T."/>
            <person name="Pan Y.S."/>
            <person name="Xia L.Y."/>
            <person name="Li J."/>
            <person name="Zhao F."/>
            <person name="Cao W.C."/>
        </authorList>
    </citation>
    <scope>NUCLEOTIDE SEQUENCE [LARGE SCALE GENOMIC DNA]</scope>
    <source>
        <strain evidence="5">HaeL-2018</strain>
    </source>
</reference>
<protein>
    <recommendedName>
        <fullName evidence="4">Carboxylesterase type B domain-containing protein</fullName>
    </recommendedName>
</protein>
<evidence type="ECO:0000313" key="5">
    <source>
        <dbReference type="EMBL" id="KAH9363954.1"/>
    </source>
</evidence>
<dbReference type="OrthoDB" id="6513345at2759"/>
<dbReference type="AlphaFoldDB" id="A0A9J6FLG7"/>
<proteinExistence type="inferred from homology"/>
<evidence type="ECO:0000256" key="2">
    <source>
        <dbReference type="ARBA" id="ARBA00023180"/>
    </source>
</evidence>
<keyword evidence="2" id="KW-0325">Glycoprotein</keyword>
<dbReference type="PANTHER" id="PTHR43903">
    <property type="entry name" value="NEUROLIGIN"/>
    <property type="match status" value="1"/>
</dbReference>
<sequence>MVSTTSGECVGKKVSVDGVDVYRWLGIPYAESTAGKNRFSKPRQITQKQRTMAQEPRLPCPQLVNGKVVGSEDCLHMNVWAPKGRSGAGSNRTLVLASVSYWFQRGSNNDPDWAELAAKGISFVNSSIEVGRYAAHLFPHSHEIATAGVVVMSPNVRLGVLGFLHPNKSTVKDVANEDAKAAMEWAVANAAAFGARPDGVVLVGRGSGAYMLTEAATSLNIRCSRAILEGPVPGALWPFNTGELEPTKDLANATDCIDWGTRPLRCLRNSPLEVLLRKAARLKFRFAPSLGDLRQFSKGPTLEIPEVIAGFDINQVRIFLDEYVRPPAVATSYLSTAYHRWVFTINYFFPSYSYAHHKVKDHVAYPKTENQLLTHLALYMGGCDTRSLVRKAAVKGFHYLTDGAEKQLFEPVLDMAAVVDFIKEGSVPITEYGDPSEPWLSSGSTHMEFEDETDAPTQEDVESCASHFLNK</sequence>
<evidence type="ECO:0000313" key="6">
    <source>
        <dbReference type="Proteomes" id="UP000821853"/>
    </source>
</evidence>
<dbReference type="InterPro" id="IPR002018">
    <property type="entry name" value="CarbesteraseB"/>
</dbReference>
<dbReference type="SUPFAM" id="SSF53474">
    <property type="entry name" value="alpha/beta-Hydrolases"/>
    <property type="match status" value="1"/>
</dbReference>
<evidence type="ECO:0000259" key="4">
    <source>
        <dbReference type="Pfam" id="PF00135"/>
    </source>
</evidence>
<dbReference type="InterPro" id="IPR029058">
    <property type="entry name" value="AB_hydrolase_fold"/>
</dbReference>
<feature type="compositionally biased region" description="Acidic residues" evidence="3">
    <location>
        <begin position="449"/>
        <end position="462"/>
    </location>
</feature>
<dbReference type="Proteomes" id="UP000821853">
    <property type="component" value="Chromosome 10"/>
</dbReference>
<evidence type="ECO:0000256" key="1">
    <source>
        <dbReference type="ARBA" id="ARBA00005964"/>
    </source>
</evidence>
<feature type="region of interest" description="Disordered" evidence="3">
    <location>
        <begin position="436"/>
        <end position="462"/>
    </location>
</feature>
<keyword evidence="6" id="KW-1185">Reference proteome</keyword>
<organism evidence="5 6">
    <name type="scientific">Haemaphysalis longicornis</name>
    <name type="common">Bush tick</name>
    <dbReference type="NCBI Taxonomy" id="44386"/>
    <lineage>
        <taxon>Eukaryota</taxon>
        <taxon>Metazoa</taxon>
        <taxon>Ecdysozoa</taxon>
        <taxon>Arthropoda</taxon>
        <taxon>Chelicerata</taxon>
        <taxon>Arachnida</taxon>
        <taxon>Acari</taxon>
        <taxon>Parasitiformes</taxon>
        <taxon>Ixodida</taxon>
        <taxon>Ixodoidea</taxon>
        <taxon>Ixodidae</taxon>
        <taxon>Haemaphysalinae</taxon>
        <taxon>Haemaphysalis</taxon>
    </lineage>
</organism>
<gene>
    <name evidence="5" type="ORF">HPB48_008544</name>
</gene>
<dbReference type="Pfam" id="PF00135">
    <property type="entry name" value="COesterase"/>
    <property type="match status" value="1"/>
</dbReference>
<feature type="domain" description="Carboxylesterase type B" evidence="4">
    <location>
        <begin position="2"/>
        <end position="281"/>
    </location>
</feature>
<dbReference type="EMBL" id="JABSTR010000002">
    <property type="protein sequence ID" value="KAH9363954.1"/>
    <property type="molecule type" value="Genomic_DNA"/>
</dbReference>
<comment type="caution">
    <text evidence="5">The sequence shown here is derived from an EMBL/GenBank/DDBJ whole genome shotgun (WGS) entry which is preliminary data.</text>
</comment>
<dbReference type="InterPro" id="IPR051093">
    <property type="entry name" value="Neuroligin/BSAL"/>
</dbReference>
<dbReference type="VEuPathDB" id="VectorBase:HLOH_044117"/>
<dbReference type="OMA" id="AMTQDWF"/>
<name>A0A9J6FLG7_HAELO</name>
<evidence type="ECO:0000256" key="3">
    <source>
        <dbReference type="SAM" id="MobiDB-lite"/>
    </source>
</evidence>
<comment type="similarity">
    <text evidence="1">Belongs to the type-B carboxylesterase/lipase family.</text>
</comment>
<dbReference type="Gene3D" id="3.40.50.1820">
    <property type="entry name" value="alpha/beta hydrolase"/>
    <property type="match status" value="1"/>
</dbReference>
<accession>A0A9J6FLG7</accession>